<reference evidence="3" key="1">
    <citation type="journal article" date="2013" name="Genome Biol.">
        <title>Draft genome of the mountain pine beetle, Dendroctonus ponderosae Hopkins, a major forest pest.</title>
        <authorList>
            <person name="Keeling C.I."/>
            <person name="Yuen M.M."/>
            <person name="Liao N.Y."/>
            <person name="Docking T.R."/>
            <person name="Chan S.K."/>
            <person name="Taylor G.A."/>
            <person name="Palmquist D.L."/>
            <person name="Jackman S.D."/>
            <person name="Nguyen A."/>
            <person name="Li M."/>
            <person name="Henderson H."/>
            <person name="Janes J.K."/>
            <person name="Zhao Y."/>
            <person name="Pandoh P."/>
            <person name="Moore R."/>
            <person name="Sperling F.A."/>
            <person name="Huber D.P."/>
            <person name="Birol I."/>
            <person name="Jones S.J."/>
            <person name="Bohlmann J."/>
        </authorList>
    </citation>
    <scope>NUCLEOTIDE SEQUENCE</scope>
</reference>
<feature type="region of interest" description="Disordered" evidence="1">
    <location>
        <begin position="41"/>
        <end position="64"/>
    </location>
</feature>
<dbReference type="EnsemblMetazoa" id="XM_019911019.1">
    <property type="protein sequence ID" value="XP_019766578.1"/>
    <property type="gene ID" value="LOC109541997"/>
</dbReference>
<dbReference type="Proteomes" id="UP000019118">
    <property type="component" value="Unassembled WGS sequence"/>
</dbReference>
<reference evidence="2" key="2">
    <citation type="submission" date="2024-08" db="UniProtKB">
        <authorList>
            <consortium name="EnsemblMetazoa"/>
        </authorList>
    </citation>
    <scope>IDENTIFICATION</scope>
</reference>
<keyword evidence="3" id="KW-1185">Reference proteome</keyword>
<evidence type="ECO:0000256" key="1">
    <source>
        <dbReference type="SAM" id="MobiDB-lite"/>
    </source>
</evidence>
<organism evidence="2 3">
    <name type="scientific">Dendroctonus ponderosae</name>
    <name type="common">Mountain pine beetle</name>
    <dbReference type="NCBI Taxonomy" id="77166"/>
    <lineage>
        <taxon>Eukaryota</taxon>
        <taxon>Metazoa</taxon>
        <taxon>Ecdysozoa</taxon>
        <taxon>Arthropoda</taxon>
        <taxon>Hexapoda</taxon>
        <taxon>Insecta</taxon>
        <taxon>Pterygota</taxon>
        <taxon>Neoptera</taxon>
        <taxon>Endopterygota</taxon>
        <taxon>Coleoptera</taxon>
        <taxon>Polyphaga</taxon>
        <taxon>Cucujiformia</taxon>
        <taxon>Curculionidae</taxon>
        <taxon>Scolytinae</taxon>
        <taxon>Dendroctonus</taxon>
    </lineage>
</organism>
<sequence>MLDEPSGAKRPANPIRVVPDPPVLFASLAVDVASMHPKDFAGRPWDEQALHPPEPALREGRPPAAPTPVEAAVFSRVLEEGLAQVVFGQKMRSLLLGAARAPHCFYSQFTATNQEQRAREVGRFLRQPSPPLMGRLLRRLIHQGLCAARCPAPQPTPPNLARYTCRNQQCACRPPDTHSLLN</sequence>
<dbReference type="AlphaFoldDB" id="A0AAR5Q006"/>
<name>A0AAR5Q006_DENPD</name>
<evidence type="ECO:0000313" key="3">
    <source>
        <dbReference type="Proteomes" id="UP000019118"/>
    </source>
</evidence>
<evidence type="ECO:0000313" key="2">
    <source>
        <dbReference type="EnsemblMetazoa" id="XP_019766578.1"/>
    </source>
</evidence>
<proteinExistence type="predicted"/>
<accession>A0AAR5Q006</accession>
<protein>
    <submittedName>
        <fullName evidence="2">Uncharacterized protein</fullName>
    </submittedName>
</protein>